<comment type="similarity">
    <text evidence="7">Belongs to the transglycosylase MltG family.</text>
</comment>
<dbReference type="EC" id="4.2.2.29" evidence="7"/>
<dbReference type="PANTHER" id="PTHR30518">
    <property type="entry name" value="ENDOLYTIC MUREIN TRANSGLYCOSYLASE"/>
    <property type="match status" value="1"/>
</dbReference>
<dbReference type="EMBL" id="QFWT01000001">
    <property type="protein sequence ID" value="PWI34996.1"/>
    <property type="molecule type" value="Genomic_DNA"/>
</dbReference>
<evidence type="ECO:0000313" key="9">
    <source>
        <dbReference type="Proteomes" id="UP000245362"/>
    </source>
</evidence>
<evidence type="ECO:0000256" key="2">
    <source>
        <dbReference type="ARBA" id="ARBA00022692"/>
    </source>
</evidence>
<evidence type="ECO:0000313" key="8">
    <source>
        <dbReference type="EMBL" id="PWI34996.1"/>
    </source>
</evidence>
<keyword evidence="3 7" id="KW-1133">Transmembrane helix</keyword>
<keyword evidence="7" id="KW-0997">Cell inner membrane</keyword>
<evidence type="ECO:0000256" key="6">
    <source>
        <dbReference type="ARBA" id="ARBA00023316"/>
    </source>
</evidence>
<dbReference type="GO" id="GO:0071555">
    <property type="term" value="P:cell wall organization"/>
    <property type="evidence" value="ECO:0007669"/>
    <property type="project" value="UniProtKB-KW"/>
</dbReference>
<comment type="caution">
    <text evidence="8">The sequence shown here is derived from an EMBL/GenBank/DDBJ whole genome shotgun (WGS) entry which is preliminary data.</text>
</comment>
<keyword evidence="1 7" id="KW-1003">Cell membrane</keyword>
<comment type="function">
    <text evidence="7">Functions as a peptidoglycan terminase that cleaves nascent peptidoglycan strands endolytically to terminate their elongation.</text>
</comment>
<organism evidence="8 9">
    <name type="scientific">Vibrio albus</name>
    <dbReference type="NCBI Taxonomy" id="2200953"/>
    <lineage>
        <taxon>Bacteria</taxon>
        <taxon>Pseudomonadati</taxon>
        <taxon>Pseudomonadota</taxon>
        <taxon>Gammaproteobacteria</taxon>
        <taxon>Vibrionales</taxon>
        <taxon>Vibrionaceae</taxon>
        <taxon>Vibrio</taxon>
    </lineage>
</organism>
<dbReference type="AlphaFoldDB" id="A0A2U3BDW8"/>
<keyword evidence="6 7" id="KW-0961">Cell wall biogenesis/degradation</keyword>
<reference evidence="8 9" key="1">
    <citation type="submission" date="2018-05" db="EMBL/GenBank/DDBJ databases">
        <title>Vibrio limimaris sp. nov., isolated from marine sediment.</title>
        <authorList>
            <person name="Li C.-M."/>
        </authorList>
    </citation>
    <scope>NUCLEOTIDE SEQUENCE [LARGE SCALE GENOMIC DNA]</scope>
    <source>
        <strain evidence="8 9">E4404</strain>
    </source>
</reference>
<keyword evidence="9" id="KW-1185">Reference proteome</keyword>
<dbReference type="CDD" id="cd08010">
    <property type="entry name" value="MltG_like"/>
    <property type="match status" value="1"/>
</dbReference>
<gene>
    <name evidence="7 8" type="primary">mltG</name>
    <name evidence="8" type="ORF">DI392_01575</name>
</gene>
<accession>A0A2U3BDW8</accession>
<dbReference type="GO" id="GO:0009252">
    <property type="term" value="P:peptidoglycan biosynthetic process"/>
    <property type="evidence" value="ECO:0007669"/>
    <property type="project" value="UniProtKB-UniRule"/>
</dbReference>
<feature type="site" description="Important for catalytic activity" evidence="7">
    <location>
        <position position="218"/>
    </location>
</feature>
<keyword evidence="4 7" id="KW-0472">Membrane</keyword>
<name>A0A2U3BDW8_9VIBR</name>
<dbReference type="GO" id="GO:0005886">
    <property type="term" value="C:plasma membrane"/>
    <property type="evidence" value="ECO:0007669"/>
    <property type="project" value="UniProtKB-UniRule"/>
</dbReference>
<dbReference type="Pfam" id="PF02618">
    <property type="entry name" value="YceG"/>
    <property type="match status" value="1"/>
</dbReference>
<dbReference type="Proteomes" id="UP000245362">
    <property type="component" value="Unassembled WGS sequence"/>
</dbReference>
<dbReference type="NCBIfam" id="TIGR00247">
    <property type="entry name" value="endolytic transglycosylase MltG"/>
    <property type="match status" value="1"/>
</dbReference>
<dbReference type="FunFam" id="3.30.160.60:FF:000242">
    <property type="entry name" value="Endolytic murein transglycosylase"/>
    <property type="match status" value="1"/>
</dbReference>
<evidence type="ECO:0000256" key="1">
    <source>
        <dbReference type="ARBA" id="ARBA00022475"/>
    </source>
</evidence>
<dbReference type="InterPro" id="IPR003770">
    <property type="entry name" value="MLTG-like"/>
</dbReference>
<dbReference type="Gene3D" id="3.30.160.60">
    <property type="entry name" value="Classic Zinc Finger"/>
    <property type="match status" value="2"/>
</dbReference>
<dbReference type="PANTHER" id="PTHR30518:SF2">
    <property type="entry name" value="ENDOLYTIC MUREIN TRANSGLYCOSYLASE"/>
    <property type="match status" value="1"/>
</dbReference>
<evidence type="ECO:0000256" key="7">
    <source>
        <dbReference type="HAMAP-Rule" id="MF_02065"/>
    </source>
</evidence>
<comment type="catalytic activity">
    <reaction evidence="7">
        <text>a peptidoglycan chain = a peptidoglycan chain with N-acetyl-1,6-anhydromuramyl-[peptide] at the reducing end + a peptidoglycan chain with N-acetylglucosamine at the non-reducing end.</text>
        <dbReference type="EC" id="4.2.2.29"/>
    </reaction>
</comment>
<dbReference type="RefSeq" id="WP_109318149.1">
    <property type="nucleotide sequence ID" value="NZ_QFWT01000001.1"/>
</dbReference>
<sequence length="338" mass="38398">MIKKLLLFILLFAVILTGGAVYAWKQMQAYINQPLQMPEPQIITIKSGTSFSGVLALFSEKGWAEASDYSSLVRRLHPELTKIKAGSFQIIPDMSLADALAFLTQGKEYQFSITFIEGSRFSEWRDVLAHAEMLKHTTQELSETQIAEKLGIEKDKLEGLFLAETYHYTAGMSDLEILKRAHRNLNSILNEHWESRQDNLPLKDRYDALILASIIEKETAVDSERKTISSVFVNRLNRNMRLQTDPTVIYGMGDKYDGNIRKKDLQTRTPYNTYMINGLPPTPIAMAGKASILAALNPEQTRYLYFVASGKGGHVFTRSLTEHNRAVRAYLRELRKSK</sequence>
<protein>
    <recommendedName>
        <fullName evidence="7">Endolytic murein transglycosylase</fullName>
        <ecNumber evidence="7">4.2.2.29</ecNumber>
    </recommendedName>
    <alternativeName>
        <fullName evidence="7">Peptidoglycan lytic transglycosylase</fullName>
    </alternativeName>
    <alternativeName>
        <fullName evidence="7">Peptidoglycan polymerization terminase</fullName>
    </alternativeName>
</protein>
<keyword evidence="5 7" id="KW-0456">Lyase</keyword>
<dbReference type="OrthoDB" id="9814591at2"/>
<keyword evidence="2 7" id="KW-0812">Transmembrane</keyword>
<proteinExistence type="inferred from homology"/>
<evidence type="ECO:0000256" key="4">
    <source>
        <dbReference type="ARBA" id="ARBA00023136"/>
    </source>
</evidence>
<dbReference type="HAMAP" id="MF_02065">
    <property type="entry name" value="MltG"/>
    <property type="match status" value="1"/>
</dbReference>
<dbReference type="GO" id="GO:0008932">
    <property type="term" value="F:lytic endotransglycosylase activity"/>
    <property type="evidence" value="ECO:0007669"/>
    <property type="project" value="UniProtKB-UniRule"/>
</dbReference>
<evidence type="ECO:0000256" key="5">
    <source>
        <dbReference type="ARBA" id="ARBA00023239"/>
    </source>
</evidence>
<evidence type="ECO:0000256" key="3">
    <source>
        <dbReference type="ARBA" id="ARBA00022989"/>
    </source>
</evidence>